<dbReference type="Gene3D" id="3.90.1720.10">
    <property type="entry name" value="endopeptidase domain like (from Nostoc punctiforme)"/>
    <property type="match status" value="1"/>
</dbReference>
<organism evidence="7">
    <name type="scientific">Streptomyces sp. R21</name>
    <dbReference type="NCBI Taxonomy" id="3238627"/>
    <lineage>
        <taxon>Bacteria</taxon>
        <taxon>Bacillati</taxon>
        <taxon>Actinomycetota</taxon>
        <taxon>Actinomycetes</taxon>
        <taxon>Kitasatosporales</taxon>
        <taxon>Streptomycetaceae</taxon>
        <taxon>Streptomyces</taxon>
    </lineage>
</organism>
<proteinExistence type="inferred from homology"/>
<dbReference type="InterPro" id="IPR036365">
    <property type="entry name" value="PGBD-like_sf"/>
</dbReference>
<evidence type="ECO:0000313" key="7">
    <source>
        <dbReference type="EMBL" id="XDQ28320.1"/>
    </source>
</evidence>
<dbReference type="PROSITE" id="PS51935">
    <property type="entry name" value="NLPC_P60"/>
    <property type="match status" value="1"/>
</dbReference>
<dbReference type="InterPro" id="IPR036366">
    <property type="entry name" value="PGBDSf"/>
</dbReference>
<feature type="region of interest" description="Disordered" evidence="5">
    <location>
        <begin position="71"/>
        <end position="110"/>
    </location>
</feature>
<evidence type="ECO:0000256" key="4">
    <source>
        <dbReference type="ARBA" id="ARBA00022807"/>
    </source>
</evidence>
<evidence type="ECO:0000256" key="3">
    <source>
        <dbReference type="ARBA" id="ARBA00022801"/>
    </source>
</evidence>
<evidence type="ECO:0000256" key="2">
    <source>
        <dbReference type="ARBA" id="ARBA00022670"/>
    </source>
</evidence>
<keyword evidence="3" id="KW-0378">Hydrolase</keyword>
<name>A0AB39PB90_9ACTN</name>
<dbReference type="SUPFAM" id="SSF47090">
    <property type="entry name" value="PGBD-like"/>
    <property type="match status" value="2"/>
</dbReference>
<gene>
    <name evidence="7" type="ORF">AB5J56_28120</name>
</gene>
<dbReference type="GO" id="GO:0008234">
    <property type="term" value="F:cysteine-type peptidase activity"/>
    <property type="evidence" value="ECO:0007669"/>
    <property type="project" value="UniProtKB-KW"/>
</dbReference>
<protein>
    <submittedName>
        <fullName evidence="7">Peptidoglycan-binding protein</fullName>
    </submittedName>
</protein>
<dbReference type="Gene3D" id="1.10.101.10">
    <property type="entry name" value="PGBD-like superfamily/PGBD"/>
    <property type="match status" value="2"/>
</dbReference>
<dbReference type="GO" id="GO:0006508">
    <property type="term" value="P:proteolysis"/>
    <property type="evidence" value="ECO:0007669"/>
    <property type="project" value="UniProtKB-KW"/>
</dbReference>
<evidence type="ECO:0000256" key="1">
    <source>
        <dbReference type="ARBA" id="ARBA00007074"/>
    </source>
</evidence>
<dbReference type="NCBIfam" id="NF038080">
    <property type="entry name" value="PG_bind_siph"/>
    <property type="match status" value="2"/>
</dbReference>
<evidence type="ECO:0000256" key="5">
    <source>
        <dbReference type="SAM" id="MobiDB-lite"/>
    </source>
</evidence>
<dbReference type="SUPFAM" id="SSF54001">
    <property type="entry name" value="Cysteine proteinases"/>
    <property type="match status" value="1"/>
</dbReference>
<reference evidence="7" key="1">
    <citation type="submission" date="2024-07" db="EMBL/GenBank/DDBJ databases">
        <authorList>
            <person name="Yu S.T."/>
        </authorList>
    </citation>
    <scope>NUCLEOTIDE SEQUENCE</scope>
    <source>
        <strain evidence="7">R21</strain>
    </source>
</reference>
<sequence length="444" mass="47242">MAAPVFEEFDPASDCECPGCVHWRRVMPHSPLSGPVGHPAARKALVLAAAAGTVLGAGQAMPAVAAAHGPVHPGIPAGDEPGTPQGSKAPLHGPAGKPATAGKPAAPVKAPATTRAEIINRAKTWIAAQVPYSMSAYWSDGYRQDCSGFVSMAWNLPGNEWTGSLDKFGERISRDQLQPGDILLFHNPSDPEKGSHVVIFGGWTDYTHTYYVAYEETRPHARRQATPYAYWSYSDRYVAYRYKGLAEGTGGSAPSGTPATTHFPGAVYFGPGANNAYVTQLGRLLVDRGARRFYTQGPGPRWGDADRRATQAFQQAQGWTGADADGLPGAQTWALLMAKQGRDIPPTGTPGSPGPKGSPAPSSHGVPGYPGRGMFRPGATNAYVTKLGKQLVKKGFGKYYTTGPGPRWGEADRRNVEAFQRAQGWRGGAADGYPGPETWRRLFA</sequence>
<evidence type="ECO:0000259" key="6">
    <source>
        <dbReference type="PROSITE" id="PS51935"/>
    </source>
</evidence>
<comment type="similarity">
    <text evidence="1">Belongs to the peptidase C40 family.</text>
</comment>
<dbReference type="InterPro" id="IPR000064">
    <property type="entry name" value="NLP_P60_dom"/>
</dbReference>
<keyword evidence="4" id="KW-0788">Thiol protease</keyword>
<feature type="region of interest" description="Disordered" evidence="5">
    <location>
        <begin position="341"/>
        <end position="373"/>
    </location>
</feature>
<dbReference type="Pfam" id="PF00877">
    <property type="entry name" value="NLPC_P60"/>
    <property type="match status" value="1"/>
</dbReference>
<dbReference type="AlphaFoldDB" id="A0AB39PB90"/>
<accession>A0AB39PB90</accession>
<dbReference type="InterPro" id="IPR047763">
    <property type="entry name" value="PG_bind_dom_phiBT1-type"/>
</dbReference>
<feature type="domain" description="NlpC/P60" evidence="6">
    <location>
        <begin position="112"/>
        <end position="242"/>
    </location>
</feature>
<dbReference type="RefSeq" id="WP_369236237.1">
    <property type="nucleotide sequence ID" value="NZ_CP163435.1"/>
</dbReference>
<keyword evidence="2" id="KW-0645">Protease</keyword>
<dbReference type="EMBL" id="CP163435">
    <property type="protein sequence ID" value="XDQ28320.1"/>
    <property type="molecule type" value="Genomic_DNA"/>
</dbReference>
<dbReference type="InterPro" id="IPR038765">
    <property type="entry name" value="Papain-like_cys_pep_sf"/>
</dbReference>
<feature type="compositionally biased region" description="Low complexity" evidence="5">
    <location>
        <begin position="93"/>
        <end position="110"/>
    </location>
</feature>